<dbReference type="PANTHER" id="PTHR43194:SF2">
    <property type="entry name" value="PEROXISOMAL MEMBRANE PROTEIN LPX1"/>
    <property type="match status" value="1"/>
</dbReference>
<feature type="domain" description="AB hydrolase-1" evidence="1">
    <location>
        <begin position="173"/>
        <end position="399"/>
    </location>
</feature>
<protein>
    <submittedName>
        <fullName evidence="2">Alpha/beta hydrolase</fullName>
    </submittedName>
</protein>
<reference evidence="2 3" key="1">
    <citation type="submission" date="2021-07" db="EMBL/GenBank/DDBJ databases">
        <authorList>
            <person name="So Y."/>
        </authorList>
    </citation>
    <scope>NUCLEOTIDE SEQUENCE [LARGE SCALE GENOMIC DNA]</scope>
    <source>
        <strain evidence="2 3">HJA6</strain>
    </source>
</reference>
<dbReference type="PANTHER" id="PTHR43194">
    <property type="entry name" value="HYDROLASE ALPHA/BETA FOLD FAMILY"/>
    <property type="match status" value="1"/>
</dbReference>
<dbReference type="GO" id="GO:0016787">
    <property type="term" value="F:hydrolase activity"/>
    <property type="evidence" value="ECO:0007669"/>
    <property type="project" value="UniProtKB-KW"/>
</dbReference>
<evidence type="ECO:0000313" key="3">
    <source>
        <dbReference type="Proteomes" id="UP001196565"/>
    </source>
</evidence>
<organism evidence="2 3">
    <name type="scientific">Roseomonas alba</name>
    <dbReference type="NCBI Taxonomy" id="2846776"/>
    <lineage>
        <taxon>Bacteria</taxon>
        <taxon>Pseudomonadati</taxon>
        <taxon>Pseudomonadota</taxon>
        <taxon>Alphaproteobacteria</taxon>
        <taxon>Acetobacterales</taxon>
        <taxon>Roseomonadaceae</taxon>
        <taxon>Roseomonas</taxon>
    </lineage>
</organism>
<dbReference type="EMBL" id="JAHYBZ010000002">
    <property type="protein sequence ID" value="MBW6397700.1"/>
    <property type="molecule type" value="Genomic_DNA"/>
</dbReference>
<dbReference type="Proteomes" id="UP001196565">
    <property type="component" value="Unassembled WGS sequence"/>
</dbReference>
<dbReference type="SUPFAM" id="SSF53474">
    <property type="entry name" value="alpha/beta-Hydrolases"/>
    <property type="match status" value="1"/>
</dbReference>
<sequence length="426" mass="46676">MAGWPQGSAWDGFVARWQGACADDAVLGEWRQGAETRFAIVSGAARAEFAFGGATGAAAFALEASPEIWAKHLEPIPPRHHHAIFAMRHRVPGFAITGDEMAFLRHCHLARRVLEIGRWLVLRGNGPVPAFPRPALPAGPAADPTGRYLDVAADGRSWRIYTEQAGQGRDLLVLHTAGADNRQAHGLMADARITRDWRITSFDMPWHGKSPPPAEVPGAWRLTTDRYVDLIMGVVKAAGLEKPVLLGASMSGEICLEVALRHPEAFSAIIACEACDHVAGRRSPWADDPRINQAIFVPEWIHGLMAPQSPAEPAAAIWWHYSQGGYATFDRDIGFYSGEWDARDRVHRIDTTRCPLFMLTGEYDYSCTAEMSEATAAKIKGARFTRMDGIGHFPFTENPPLFAQYLLPILAEVQSVMAVGARAPEV</sequence>
<dbReference type="Gene3D" id="3.40.50.1820">
    <property type="entry name" value="alpha/beta hydrolase"/>
    <property type="match status" value="1"/>
</dbReference>
<keyword evidence="3" id="KW-1185">Reference proteome</keyword>
<dbReference type="Pfam" id="PF00561">
    <property type="entry name" value="Abhydrolase_1"/>
    <property type="match status" value="1"/>
</dbReference>
<dbReference type="InterPro" id="IPR050228">
    <property type="entry name" value="Carboxylesterase_BioH"/>
</dbReference>
<gene>
    <name evidence="2" type="ORF">KPL78_07590</name>
</gene>
<dbReference type="InterPro" id="IPR029058">
    <property type="entry name" value="AB_hydrolase_fold"/>
</dbReference>
<keyword evidence="2" id="KW-0378">Hydrolase</keyword>
<accession>A0ABS7A8Q1</accession>
<comment type="caution">
    <text evidence="2">The sequence shown here is derived from an EMBL/GenBank/DDBJ whole genome shotgun (WGS) entry which is preliminary data.</text>
</comment>
<proteinExistence type="predicted"/>
<evidence type="ECO:0000259" key="1">
    <source>
        <dbReference type="Pfam" id="PF00561"/>
    </source>
</evidence>
<dbReference type="InterPro" id="IPR000073">
    <property type="entry name" value="AB_hydrolase_1"/>
</dbReference>
<dbReference type="RefSeq" id="WP_219762291.1">
    <property type="nucleotide sequence ID" value="NZ_JAHYBZ010000002.1"/>
</dbReference>
<name>A0ABS7A8Q1_9PROT</name>
<evidence type="ECO:0000313" key="2">
    <source>
        <dbReference type="EMBL" id="MBW6397700.1"/>
    </source>
</evidence>